<dbReference type="Proteomes" id="UP000729402">
    <property type="component" value="Unassembled WGS sequence"/>
</dbReference>
<organism evidence="1 2">
    <name type="scientific">Zizania palustris</name>
    <name type="common">Northern wild rice</name>
    <dbReference type="NCBI Taxonomy" id="103762"/>
    <lineage>
        <taxon>Eukaryota</taxon>
        <taxon>Viridiplantae</taxon>
        <taxon>Streptophyta</taxon>
        <taxon>Embryophyta</taxon>
        <taxon>Tracheophyta</taxon>
        <taxon>Spermatophyta</taxon>
        <taxon>Magnoliopsida</taxon>
        <taxon>Liliopsida</taxon>
        <taxon>Poales</taxon>
        <taxon>Poaceae</taxon>
        <taxon>BOP clade</taxon>
        <taxon>Oryzoideae</taxon>
        <taxon>Oryzeae</taxon>
        <taxon>Zizaniinae</taxon>
        <taxon>Zizania</taxon>
    </lineage>
</organism>
<proteinExistence type="predicted"/>
<sequence length="132" mass="15454">MRSRWRWMSYSGCRRNSATCAARRCYTPRFAFPETGLVTLIRREALSSLHLRLLRHALLASVTEIREDCHDVQKNVMYLTQLRPREGLTPITDPSTYRRCCCFYACCLPQRQRLPPAAARALRQKLLLRLAR</sequence>
<reference evidence="1" key="2">
    <citation type="submission" date="2021-02" db="EMBL/GenBank/DDBJ databases">
        <authorList>
            <person name="Kimball J.A."/>
            <person name="Haas M.W."/>
            <person name="Macchietto M."/>
            <person name="Kono T."/>
            <person name="Duquette J."/>
            <person name="Shao M."/>
        </authorList>
    </citation>
    <scope>NUCLEOTIDE SEQUENCE</scope>
    <source>
        <tissue evidence="1">Fresh leaf tissue</tissue>
    </source>
</reference>
<dbReference type="EMBL" id="JAAALK010000288">
    <property type="protein sequence ID" value="KAG8051822.1"/>
    <property type="molecule type" value="Genomic_DNA"/>
</dbReference>
<dbReference type="AlphaFoldDB" id="A0A8J5RMX8"/>
<protein>
    <submittedName>
        <fullName evidence="1">Uncharacterized protein</fullName>
    </submittedName>
</protein>
<gene>
    <name evidence="1" type="ORF">GUJ93_ZPchr0001g32577</name>
</gene>
<accession>A0A8J5RMX8</accession>
<evidence type="ECO:0000313" key="1">
    <source>
        <dbReference type="EMBL" id="KAG8051822.1"/>
    </source>
</evidence>
<name>A0A8J5RMX8_ZIZPA</name>
<comment type="caution">
    <text evidence="1">The sequence shown here is derived from an EMBL/GenBank/DDBJ whole genome shotgun (WGS) entry which is preliminary data.</text>
</comment>
<reference evidence="1" key="1">
    <citation type="journal article" date="2021" name="bioRxiv">
        <title>Whole Genome Assembly and Annotation of Northern Wild Rice, Zizania palustris L., Supports a Whole Genome Duplication in the Zizania Genus.</title>
        <authorList>
            <person name="Haas M."/>
            <person name="Kono T."/>
            <person name="Macchietto M."/>
            <person name="Millas R."/>
            <person name="McGilp L."/>
            <person name="Shao M."/>
            <person name="Duquette J."/>
            <person name="Hirsch C.N."/>
            <person name="Kimball J."/>
        </authorList>
    </citation>
    <scope>NUCLEOTIDE SEQUENCE</scope>
    <source>
        <tissue evidence="1">Fresh leaf tissue</tissue>
    </source>
</reference>
<evidence type="ECO:0000313" key="2">
    <source>
        <dbReference type="Proteomes" id="UP000729402"/>
    </source>
</evidence>
<keyword evidence="2" id="KW-1185">Reference proteome</keyword>